<feature type="domain" description="AAA" evidence="2">
    <location>
        <begin position="3"/>
        <end position="180"/>
    </location>
</feature>
<dbReference type="RefSeq" id="WP_164451656.1">
    <property type="nucleotide sequence ID" value="NZ_JAAIJQ010000012.1"/>
</dbReference>
<organism evidence="3 4">
    <name type="scientific">Thiorhodococcus minor</name>
    <dbReference type="NCBI Taxonomy" id="57489"/>
    <lineage>
        <taxon>Bacteria</taxon>
        <taxon>Pseudomonadati</taxon>
        <taxon>Pseudomonadota</taxon>
        <taxon>Gammaproteobacteria</taxon>
        <taxon>Chromatiales</taxon>
        <taxon>Chromatiaceae</taxon>
        <taxon>Thiorhodococcus</taxon>
    </lineage>
</organism>
<dbReference type="InterPro" id="IPR027417">
    <property type="entry name" value="P-loop_NTPase"/>
</dbReference>
<evidence type="ECO:0000259" key="2">
    <source>
        <dbReference type="Pfam" id="PF13614"/>
    </source>
</evidence>
<dbReference type="AlphaFoldDB" id="A0A6M0JXR8"/>
<accession>A0A6M0JXR8</accession>
<comment type="caution">
    <text evidence="3">The sequence shown here is derived from an EMBL/GenBank/DDBJ whole genome shotgun (WGS) entry which is preliminary data.</text>
</comment>
<evidence type="ECO:0000313" key="3">
    <source>
        <dbReference type="EMBL" id="NEV61433.1"/>
    </source>
</evidence>
<dbReference type="Gene3D" id="3.40.50.300">
    <property type="entry name" value="P-loop containing nucleotide triphosphate hydrolases"/>
    <property type="match status" value="1"/>
</dbReference>
<dbReference type="EMBL" id="JAAIJQ010000012">
    <property type="protein sequence ID" value="NEV61433.1"/>
    <property type="molecule type" value="Genomic_DNA"/>
</dbReference>
<dbReference type="Proteomes" id="UP000483379">
    <property type="component" value="Unassembled WGS sequence"/>
</dbReference>
<protein>
    <submittedName>
        <fullName evidence="3">ParA family protein</fullName>
    </submittedName>
</protein>
<reference evidence="3 4" key="1">
    <citation type="submission" date="2020-02" db="EMBL/GenBank/DDBJ databases">
        <title>Genome sequences of Thiorhodococcus mannitoliphagus and Thiorhodococcus minor, purple sulfur photosynthetic bacteria in the gammaproteobacterial family, Chromatiaceae.</title>
        <authorList>
            <person name="Aviles F.A."/>
            <person name="Meyer T.E."/>
            <person name="Kyndt J.A."/>
        </authorList>
    </citation>
    <scope>NUCLEOTIDE SEQUENCE [LARGE SCALE GENOMIC DNA]</scope>
    <source>
        <strain evidence="3 4">DSM 11518</strain>
    </source>
</reference>
<dbReference type="PANTHER" id="PTHR13696:SF52">
    <property type="entry name" value="PARA FAMILY PROTEIN CT_582"/>
    <property type="match status" value="1"/>
</dbReference>
<dbReference type="FunFam" id="3.40.50.300:FF:000285">
    <property type="entry name" value="Sporulation initiation inhibitor Soj"/>
    <property type="match status" value="1"/>
</dbReference>
<dbReference type="PANTHER" id="PTHR13696">
    <property type="entry name" value="P-LOOP CONTAINING NUCLEOSIDE TRIPHOSPHATE HYDROLASE"/>
    <property type="match status" value="1"/>
</dbReference>
<name>A0A6M0JXR8_9GAMM</name>
<dbReference type="PIRSF" id="PIRSF009320">
    <property type="entry name" value="Nuc_binding_HP_1000"/>
    <property type="match status" value="1"/>
</dbReference>
<evidence type="ECO:0000256" key="1">
    <source>
        <dbReference type="ARBA" id="ARBA00060876"/>
    </source>
</evidence>
<dbReference type="SUPFAM" id="SSF52540">
    <property type="entry name" value="P-loop containing nucleoside triphosphate hydrolases"/>
    <property type="match status" value="1"/>
</dbReference>
<sequence>MANIIAIANQKGGVGKTTTAVNLAASLASLKHRVLLVDLDPQGNATMGCGINKHELDYTACDLLLTDIAIADCIQRVTEPSPGFDLLPSNGDLTAAEIGLIDSPDRERRLSKVLGSAAEAYETVIVDCPPSLNMLTVNALVAAHGVLIPIQCEYYALEGLSALLDTVEQIRESRNAALRIEGILRTMHDPRNNLANQVSTQLITHFKDDVYRTIIPRNVRLAEAPSHGQSALIYDPQSKGAIAYLALASEILRRHDKRQRAA</sequence>
<dbReference type="InterPro" id="IPR025669">
    <property type="entry name" value="AAA_dom"/>
</dbReference>
<proteinExistence type="predicted"/>
<gene>
    <name evidence="3" type="ORF">G3446_05915</name>
</gene>
<dbReference type="Pfam" id="PF13614">
    <property type="entry name" value="AAA_31"/>
    <property type="match status" value="1"/>
</dbReference>
<keyword evidence="4" id="KW-1185">Reference proteome</keyword>
<comment type="similarity">
    <text evidence="1">To B.subtilis soj.</text>
</comment>
<dbReference type="CDD" id="cd02042">
    <property type="entry name" value="ParAB_family"/>
    <property type="match status" value="1"/>
</dbReference>
<evidence type="ECO:0000313" key="4">
    <source>
        <dbReference type="Proteomes" id="UP000483379"/>
    </source>
</evidence>
<dbReference type="InterPro" id="IPR050678">
    <property type="entry name" value="DNA_Partitioning_ATPase"/>
</dbReference>